<dbReference type="InterPro" id="IPR011011">
    <property type="entry name" value="Znf_FYVE_PHD"/>
</dbReference>
<dbReference type="InterPro" id="IPR001525">
    <property type="entry name" value="C5_MeTfrase"/>
</dbReference>
<evidence type="ECO:0000256" key="7">
    <source>
        <dbReference type="SAM" id="MobiDB-lite"/>
    </source>
</evidence>
<feature type="compositionally biased region" description="Basic residues" evidence="7">
    <location>
        <begin position="1316"/>
        <end position="1332"/>
    </location>
</feature>
<dbReference type="GO" id="GO:0032259">
    <property type="term" value="P:methylation"/>
    <property type="evidence" value="ECO:0007669"/>
    <property type="project" value="UniProtKB-KW"/>
</dbReference>
<keyword evidence="5" id="KW-0862">Zinc</keyword>
<dbReference type="SUPFAM" id="SSF56601">
    <property type="entry name" value="beta-lactamase/transpeptidase-like"/>
    <property type="match status" value="1"/>
</dbReference>
<keyword evidence="13" id="KW-0067">ATP-binding</keyword>
<dbReference type="PANTHER" id="PTHR43173">
    <property type="entry name" value="ABC1 FAMILY PROTEIN"/>
    <property type="match status" value="1"/>
</dbReference>
<dbReference type="SUPFAM" id="SSF53335">
    <property type="entry name" value="S-adenosyl-L-methionine-dependent methyltransferases"/>
    <property type="match status" value="1"/>
</dbReference>
<dbReference type="GO" id="GO:0004386">
    <property type="term" value="F:helicase activity"/>
    <property type="evidence" value="ECO:0007669"/>
    <property type="project" value="UniProtKB-KW"/>
</dbReference>
<keyword evidence="4 6" id="KW-0863">Zinc-finger</keyword>
<dbReference type="SUPFAM" id="SSF57903">
    <property type="entry name" value="FYVE/PHD zinc finger"/>
    <property type="match status" value="1"/>
</dbReference>
<dbReference type="GO" id="GO:0003676">
    <property type="term" value="F:nucleic acid binding"/>
    <property type="evidence" value="ECO:0007669"/>
    <property type="project" value="InterPro"/>
</dbReference>
<keyword evidence="13" id="KW-0378">Hydrolase</keyword>
<dbReference type="InterPro" id="IPR029063">
    <property type="entry name" value="SAM-dependent_MTases_sf"/>
</dbReference>
<dbReference type="InterPro" id="IPR000477">
    <property type="entry name" value="RT_dom"/>
</dbReference>
<evidence type="ECO:0000256" key="4">
    <source>
        <dbReference type="ARBA" id="ARBA00022771"/>
    </source>
</evidence>
<dbReference type="Pfam" id="PF03109">
    <property type="entry name" value="ABC1"/>
    <property type="match status" value="1"/>
</dbReference>
<dbReference type="InterPro" id="IPR011009">
    <property type="entry name" value="Kinase-like_dom_sf"/>
</dbReference>
<dbReference type="EMBL" id="CAMXCT020002780">
    <property type="protein sequence ID" value="CAL1153835.1"/>
    <property type="molecule type" value="Genomic_DNA"/>
</dbReference>
<evidence type="ECO:0000256" key="2">
    <source>
        <dbReference type="ARBA" id="ARBA00022679"/>
    </source>
</evidence>
<dbReference type="InterPro" id="IPR012338">
    <property type="entry name" value="Beta-lactam/transpept-like"/>
</dbReference>
<evidence type="ECO:0000313" key="13">
    <source>
        <dbReference type="EMBL" id="CAL4787772.1"/>
    </source>
</evidence>
<evidence type="ECO:0000259" key="10">
    <source>
        <dbReference type="PROSITE" id="PS50879"/>
    </source>
</evidence>
<dbReference type="InterPro" id="IPR013083">
    <property type="entry name" value="Znf_RING/FYVE/PHD"/>
</dbReference>
<keyword evidence="14" id="KW-1185">Reference proteome</keyword>
<dbReference type="InterPro" id="IPR002156">
    <property type="entry name" value="RNaseH_domain"/>
</dbReference>
<organism evidence="11">
    <name type="scientific">Cladocopium goreaui</name>
    <dbReference type="NCBI Taxonomy" id="2562237"/>
    <lineage>
        <taxon>Eukaryota</taxon>
        <taxon>Sar</taxon>
        <taxon>Alveolata</taxon>
        <taxon>Dinophyceae</taxon>
        <taxon>Suessiales</taxon>
        <taxon>Symbiodiniaceae</taxon>
        <taxon>Cladocopium</taxon>
    </lineage>
</organism>
<dbReference type="Gene3D" id="3.40.710.10">
    <property type="entry name" value="DD-peptidase/beta-lactamase superfamily"/>
    <property type="match status" value="1"/>
</dbReference>
<keyword evidence="1" id="KW-0489">Methyltransferase</keyword>
<keyword evidence="8" id="KW-1133">Transmembrane helix</keyword>
<dbReference type="CDD" id="cd05121">
    <property type="entry name" value="ABC1_ADCK3-like"/>
    <property type="match status" value="1"/>
</dbReference>
<name>A0A9P1G7C6_9DINO</name>
<evidence type="ECO:0000256" key="3">
    <source>
        <dbReference type="ARBA" id="ARBA00022723"/>
    </source>
</evidence>
<feature type="region of interest" description="Disordered" evidence="7">
    <location>
        <begin position="1314"/>
        <end position="1335"/>
    </location>
</feature>
<dbReference type="Proteomes" id="UP001152797">
    <property type="component" value="Unassembled WGS sequence"/>
</dbReference>
<dbReference type="Pfam" id="PF00144">
    <property type="entry name" value="Beta-lactamase"/>
    <property type="match status" value="1"/>
</dbReference>
<dbReference type="GO" id="GO:0008168">
    <property type="term" value="F:methyltransferase activity"/>
    <property type="evidence" value="ECO:0007669"/>
    <property type="project" value="UniProtKB-KW"/>
</dbReference>
<dbReference type="EMBL" id="CAMXCT030002780">
    <property type="protein sequence ID" value="CAL4787772.1"/>
    <property type="molecule type" value="Genomic_DNA"/>
</dbReference>
<keyword evidence="13" id="KW-0347">Helicase</keyword>
<dbReference type="SUPFAM" id="SSF53098">
    <property type="entry name" value="Ribonuclease H-like"/>
    <property type="match status" value="1"/>
</dbReference>
<dbReference type="SMART" id="SM00064">
    <property type="entry name" value="FYVE"/>
    <property type="match status" value="1"/>
</dbReference>
<evidence type="ECO:0000256" key="1">
    <source>
        <dbReference type="ARBA" id="ARBA00022603"/>
    </source>
</evidence>
<dbReference type="InterPro" id="IPR017455">
    <property type="entry name" value="Znf_FYVE-rel"/>
</dbReference>
<evidence type="ECO:0000313" key="11">
    <source>
        <dbReference type="EMBL" id="CAI4000460.1"/>
    </source>
</evidence>
<dbReference type="GO" id="GO:0004523">
    <property type="term" value="F:RNA-DNA hybrid ribonuclease activity"/>
    <property type="evidence" value="ECO:0007669"/>
    <property type="project" value="InterPro"/>
</dbReference>
<evidence type="ECO:0000256" key="8">
    <source>
        <dbReference type="SAM" id="Phobius"/>
    </source>
</evidence>
<dbReference type="PANTHER" id="PTHR43173:SF19">
    <property type="entry name" value="AARF DOMAIN-CONTAINING PROTEIN KINASE 1"/>
    <property type="match status" value="1"/>
</dbReference>
<feature type="transmembrane region" description="Helical" evidence="8">
    <location>
        <begin position="142"/>
        <end position="173"/>
    </location>
</feature>
<dbReference type="Pfam" id="PF01363">
    <property type="entry name" value="FYVE"/>
    <property type="match status" value="1"/>
</dbReference>
<keyword evidence="2" id="KW-0808">Transferase</keyword>
<dbReference type="Pfam" id="PF00078">
    <property type="entry name" value="RVT_1"/>
    <property type="match status" value="1"/>
</dbReference>
<proteinExistence type="predicted"/>
<dbReference type="PROSITE" id="PS50879">
    <property type="entry name" value="RNASE_H_1"/>
    <property type="match status" value="1"/>
</dbReference>
<evidence type="ECO:0000256" key="5">
    <source>
        <dbReference type="ARBA" id="ARBA00022833"/>
    </source>
</evidence>
<dbReference type="PROSITE" id="PS50178">
    <property type="entry name" value="ZF_FYVE"/>
    <property type="match status" value="1"/>
</dbReference>
<keyword evidence="8" id="KW-0812">Transmembrane</keyword>
<feature type="domain" description="RNase H type-1" evidence="10">
    <location>
        <begin position="3152"/>
        <end position="3312"/>
    </location>
</feature>
<keyword evidence="13" id="KW-0547">Nucleotide-binding</keyword>
<dbReference type="InterPro" id="IPR005135">
    <property type="entry name" value="Endo/exonuclease/phosphatase"/>
</dbReference>
<protein>
    <submittedName>
        <fullName evidence="13">DNA helicase</fullName>
    </submittedName>
</protein>
<dbReference type="Pfam" id="PF03372">
    <property type="entry name" value="Exo_endo_phos"/>
    <property type="match status" value="1"/>
</dbReference>
<comment type="caution">
    <text evidence="11">The sequence shown here is derived from an EMBL/GenBank/DDBJ whole genome shotgun (WGS) entry which is preliminary data.</text>
</comment>
<dbReference type="Gene3D" id="3.40.50.150">
    <property type="entry name" value="Vaccinia Virus protein VP39"/>
    <property type="match status" value="1"/>
</dbReference>
<dbReference type="InterPro" id="IPR036397">
    <property type="entry name" value="RNaseH_sf"/>
</dbReference>
<accession>A0A9P1G7C6</accession>
<dbReference type="SUPFAM" id="SSF56112">
    <property type="entry name" value="Protein kinase-like (PK-like)"/>
    <property type="match status" value="1"/>
</dbReference>
<dbReference type="InterPro" id="IPR036691">
    <property type="entry name" value="Endo/exonu/phosph_ase_sf"/>
</dbReference>
<reference evidence="11" key="1">
    <citation type="submission" date="2022-10" db="EMBL/GenBank/DDBJ databases">
        <authorList>
            <person name="Chen Y."/>
            <person name="Dougan E. K."/>
            <person name="Chan C."/>
            <person name="Rhodes N."/>
            <person name="Thang M."/>
        </authorList>
    </citation>
    <scope>NUCLEOTIDE SEQUENCE</scope>
</reference>
<keyword evidence="8" id="KW-0472">Membrane</keyword>
<evidence type="ECO:0000313" key="12">
    <source>
        <dbReference type="EMBL" id="CAL1153835.1"/>
    </source>
</evidence>
<evidence type="ECO:0000256" key="6">
    <source>
        <dbReference type="PROSITE-ProRule" id="PRU00091"/>
    </source>
</evidence>
<gene>
    <name evidence="11" type="ORF">C1SCF055_LOCUS26576</name>
</gene>
<dbReference type="Gene3D" id="3.60.10.10">
    <property type="entry name" value="Endonuclease/exonuclease/phosphatase"/>
    <property type="match status" value="1"/>
</dbReference>
<feature type="domain" description="FYVE-type" evidence="9">
    <location>
        <begin position="20"/>
        <end position="86"/>
    </location>
</feature>
<dbReference type="GO" id="GO:0008270">
    <property type="term" value="F:zinc ion binding"/>
    <property type="evidence" value="ECO:0007669"/>
    <property type="project" value="UniProtKB-KW"/>
</dbReference>
<dbReference type="InterPro" id="IPR012337">
    <property type="entry name" value="RNaseH-like_sf"/>
</dbReference>
<dbReference type="Gene3D" id="3.30.420.10">
    <property type="entry name" value="Ribonuclease H-like superfamily/Ribonuclease H"/>
    <property type="match status" value="1"/>
</dbReference>
<dbReference type="EMBL" id="CAMXCT010002780">
    <property type="protein sequence ID" value="CAI4000460.1"/>
    <property type="molecule type" value="Genomic_DNA"/>
</dbReference>
<dbReference type="Pfam" id="PF00145">
    <property type="entry name" value="DNA_methylase"/>
    <property type="match status" value="1"/>
</dbReference>
<dbReference type="InterPro" id="IPR004147">
    <property type="entry name" value="ABC1_dom"/>
</dbReference>
<dbReference type="Gene3D" id="3.30.40.10">
    <property type="entry name" value="Zinc/RING finger domain, C3HC4 (zinc finger)"/>
    <property type="match status" value="1"/>
</dbReference>
<keyword evidence="3" id="KW-0479">Metal-binding</keyword>
<sequence length="4116" mass="457298">MSATALDAPSLRQGSSWVPNEASQCCQECSKTFNTFWRRHHCRFCGRLLCSTCAPVVQEESKDCLAVLGQSRRGVRRCASCTLELADGAQPARLSRRESLTSLTSDTAVEAAMERLQVLKEEVASLRKAEQRRLELAVQKGFWQIWVVTYAMIALCTLLLFCWRLSIMAAWVAMLFVLHRSSEGSLLQRNVRVFWSAAVVTCALLATRWKLRSLNLSEGEDYRAEWDATNEVLARFLYQQILKLKGFWIKLGQQLSVNIMMEPAFRLEFGKLQDKIPPMSVRSLEGNVLTLVEEFGAEASTICIDEKEAPLGTASIAQVHRAIWKPKGQAHKEIVQHRNVSQEFHQDGRILKKRVTDLRNSQILSKLLALVDPEGVPDLRPIVQSLREVTVKELDFRQEAENQQRAMEAAEKHNAKVVIPKVVSALVSRRAMAMDYVDGEALSKASERLTQEQRNRLIGAMVDHFAVQFALDGHFHADPHPGNLLVEKGTDRLKSSQHGDLIQKMKTPKIGVKRCRRIPWGGSFRLQWIGLHLGSLDQVIDLCAGLGGFSCASSRVGFAVQAGVDQNGLWRKLFQSFHKGAQFFVGDLVDPNVVRQLLSLGHFHCVLCSGVSCQPHSVLGDKRGMDDPRADSLPKTLNIAWLLQAAVVIIECTPEVLRNAQAQELLRQFTVNTGYRMFQTILKLSNAWCTRRDRWVAILTAPVICMCELPDLPSCAEIRVIRDLIPAFTPWPQSEHDQLVLNLYELSKYYQYAAGGIDNAWLNMDDQLPTLLHSAGNQMYTCACGCRAALSEARLKSKGLVGVLIPLPTCQTHMNIYMRHARYLHPCEMWALMGGHPQASMGHNLRLAMAGVGQAVAPLMGLWIFAHVRRSLDLTFEVPPCDPTQVLKEYMAEIIQACRAKWPPLPAPTAPDPVDDDPIEDVTPWITLTWPCTDQPDVKVKLTPHVTGQQLLDAERSLNVPVDGCSLRVDGEEFDAAQPLPPSSLVSIVPQGWHPSQLSATPVIPCCLSADDFIRYVQTSDASDLGLVTDLQELRAIRVPSFSRAERLGLLTMQGPVWGDDEVLYGLLQTAIGTDTDQHVHVWDPLLVTGLLQCETTSTWSDLVAPLGPVATVVSAVLLGGHWIPLVWRVDMVGSQMHTVSVPSEYAPVMEKLARVIEVLRGGARGTWKEHSLGFSPSGHCGALVLSFVRHLLWGWLLVTDQDWLAHYAGGMRGEFIEHLPDPCSRPCLAGLGFTVHQRLADLLLSHGVAASDTSARASAVVKALGEREVGTALESKNPWRELKWLGNQVRPPFMLIKPAELQAQIDKRASDLPVGHKKHKHAKTPKGKGKGNSKPVVSLDPTLLRLEAGIFQSSDGVPMSQIGLCQVGSSASGVAVVSVQVIEPYLKAGPLSPGPLALFVVDAPEVPTTACSVSAERVPLVCAANSEPLLIDGYLIQLGAVEVQRTPMQPGMEVKAVPTCVVKAMVFRDQTGVPWPEVVSHPMLHLFSVVPPLSQCTDDDCCGCECWHRTLDFPMDNPVLELWGKQWLRLDFSHAHPDQADVFTAHLRLPEHLQLVVQQFSGHHGVYLEPKSLDGRRPSSDFQVVWMPKTDHNELIMLRQTVANVVGIARMGNKMGLRCKTIHAADVFALLRPGHTFLPPGKRQTYLVGPFVYGTLQSSVAQVLHAHGWVAKPVQALAAKSHVQGLMYRVQSVQEPPHKMIRMAHGDVLIAKEEAMVEPDRLGPKVVASMATESFVSKQAEGDYIQQNDPWAKAAAKLPAKSANFQLGNPLEDMTQKVIAEVLSKMPQQTMEVDSESVADKRVLDLETQVKDLHGQTQALAAQVQQHAQDTAGHFQDVQAQLHQQSTHFESAIAAQASSMHGFQESFQEQFRQQVNHQQTMLDSMFTKQMSQFEALLAKRPRQECFSVGTGFFSLTTGDSTFGVLSQFWTYSCACPDPDTWTLGIANPSGLNGKLDQVAHLTGDVWLMSETQLSQKGVSSFTKGLKMLKSPWRYVIPGAPCTSRQRTDTGTHAGVMVVSRHPARALPHGFSTEVFESARVQVAGVALAGTWVTVGVMYGFPCNAHHKQARFQTESILADLVERVGLQTVGPRAIGGDFNYGPEELEQVERLKELGFREVQDLRALRHGFSVEPTGRGTRRLDQLWISPELQHAYCMTQVDFDHWADHAAVSASFSLAALSSAVHVWRVPQPFPWPAEWSCKVCVDFQGDLTTSYAQFWNQVETQAKGWNQHHGLSVTRKQCGRASVLETTPTRHFLAPVKKGREGDIQPEYLGVSLQHARFFRQLRRLQSLCRILAKGELSWSGRFNRDDTWRAIRTAVGFPGGFGLWWGVQGLQPVLEGPLPLLCPALDFAQGLFTGFQTFVRQYEQKLISHRYQFSKTRREKCLAHVFRDCKDDPLPQADTLLDRLEIGVEEVRPEDQSLVLTKPVRLLEEVPVVVGGVVVEVAAHSEDQLWVANVAGIQAGDTLTQERPVMTDEAILARFAKVWQARWMKHHHVQSGQWDQICGFLDRTAPSVSWTCAPWTVDRFRQAVRHKKPRAAKGPDGVAQPDLCALPVAACETLVEFYRQVEQGAAWPTQMASGFVTSLAKHAYASQVDEFRPVVVYSLAYRVWSSERAREALRSIVHLLPCSVQGGVPNRQAKSIWFELATLLEAAYTNGEAIHGLLMDIQKCFNNIPRLPLWHALLRMGFPVSVLRAWVSFVSGQTRRFRVRRSVGEPLESNCGLPEGCAMSVFGMTIVDWMLDWWLQALEVRVDLRTFVDDWGLLFKDGALFDRLWTSLETFTTLMDLSLDMSKTRLWSTDGTTRKAFRSCPVQVTLAARNLGAHQNFSRHSHNSVLQQRLSKMPPVWVRLRASPAPYRHKLAAIHMMAWPRALHGVTVVHVGACHFKALRAGAVRALKCDRKGANPYLHLATSAVVTDPEAWSILQTFRDTRELGHPDQVVSSLGLFSTGDLGLPNNGPTSVLLARIHRLGWAVGGQGLLQDRYGCFSLMHVAWDELVLRFQLSWGHVLAQEVEHRVTFDGLSRVDLPELHRALSGFGAADLVFLRCHLNGTLFTQNGRARFQRGTSSKCPWCPAKDGFYHRAWICPHFRACRAHITPDQWEVLDSLPPCLRDHGWPVILSEWEVVAGMLLREDGLFKMSPVEPPISCVHQVVELFMDGTSAHPQEAKLRYAAWAITIVPGGPGTLDNRWLMGGHVQGLVQTPFRAELTAALHAVRWAAQRGQRVRLWGDCQGVLRGIQRLLLGKPVRKNTSHSDLWAQMQTILATAGHLIQLRKVVSHGDIQQATGPLEEWAYWHNALTDLAADGINQRRTAEFWAAWEGLRSALVFHRKLHQAILKLLVQTSRVAVTEQQPRPIVSMAGPQVDAPQQMPQQWQVSAQLVRRYGQVNMDQLHAWWTADGIQLMQGSSPLVYVSGIQLFFLFNLSTGYTGPWCHSKRWFCTAEAAPVAARTSWGSRSSLFLRMWRSYLKSNKVLLATKMARPTSAALSKWGVCYRLRCPPTLVDLVDGHIFSQLGKQVSSQRDICELRAAKLVVLDWGMCITLPPSKVHAYGQLFAAAATSNPWRLMDAMRGIGITFREGDVFEPMMFLNFIRFALREAQPAEEAKGQVENFMKAGDDLYQRGPKRFKKSPFDVITGDMTYFMKALDLLWCVSSQLHTRHPILQSMFLRALATTSNIPRSPAELLPASSTSSSGAALQQRLGRILETFYRRGDLLGAQLTAVRLGSGACVADVALGVDSWMRKEPITASTYFNLLDISKLIVSFAVLELLRAGRLQLTDALRLGTAEVTVEDILSHRSGYWLPLPQQLLKLSDLQEMETVMKALKATEPGSAGQCYHSFSFGYLLAMALENAKCPLPEAWEAVCQQATAMAQELQLDSPALQLTLPAAADVAELEGDVTTQDFEEVAEMIGYAYAVLGEQTDSPTSGSEASRKSLFGREHLLDRSLFNLPETQSRIMPGLQSFGTARAVCALLCAMAKRISQDALRSRRGDSDRIQDLAEELKPLLSLEAFDDFGLGVQLVHRSYWSPQDSDGQVHTPGGTLQSLDSFLQETQVAPPEPAWGHLSQNGSFALVLPATQQEGPLAVSLLLNMSGRKQSGPKVAKAVLRAISSRR</sequence>
<dbReference type="InterPro" id="IPR000306">
    <property type="entry name" value="Znf_FYVE"/>
</dbReference>
<dbReference type="InterPro" id="IPR051130">
    <property type="entry name" value="Mito_struct-func_regulator"/>
</dbReference>
<reference evidence="12" key="2">
    <citation type="submission" date="2024-04" db="EMBL/GenBank/DDBJ databases">
        <authorList>
            <person name="Chen Y."/>
            <person name="Shah S."/>
            <person name="Dougan E. K."/>
            <person name="Thang M."/>
            <person name="Chan C."/>
        </authorList>
    </citation>
    <scope>NUCLEOTIDE SEQUENCE [LARGE SCALE GENOMIC DNA]</scope>
</reference>
<dbReference type="SUPFAM" id="SSF56219">
    <property type="entry name" value="DNase I-like"/>
    <property type="match status" value="1"/>
</dbReference>
<dbReference type="InterPro" id="IPR001466">
    <property type="entry name" value="Beta-lactam-related"/>
</dbReference>
<evidence type="ECO:0000259" key="9">
    <source>
        <dbReference type="PROSITE" id="PS50178"/>
    </source>
</evidence>
<evidence type="ECO:0000313" key="14">
    <source>
        <dbReference type="Proteomes" id="UP001152797"/>
    </source>
</evidence>
<dbReference type="OrthoDB" id="423732at2759"/>